<dbReference type="SUPFAM" id="SSF52499">
    <property type="entry name" value="Isochorismatase-like hydrolases"/>
    <property type="match status" value="1"/>
</dbReference>
<accession>I8ADX5</accession>
<dbReference type="STRING" id="1196324.A374_18644"/>
<dbReference type="RefSeq" id="WP_007203796.1">
    <property type="nucleotide sequence ID" value="NZ_AKKV01000044.1"/>
</dbReference>
<feature type="transmembrane region" description="Helical" evidence="3">
    <location>
        <begin position="118"/>
        <end position="136"/>
    </location>
</feature>
<dbReference type="Gene3D" id="3.40.50.850">
    <property type="entry name" value="Isochorismatase-like"/>
    <property type="match status" value="1"/>
</dbReference>
<evidence type="ECO:0000313" key="5">
    <source>
        <dbReference type="EMBL" id="EIT83797.1"/>
    </source>
</evidence>
<name>I8ADX5_9BACL</name>
<proteinExistence type="inferred from homology"/>
<dbReference type="GO" id="GO:0016787">
    <property type="term" value="F:hydrolase activity"/>
    <property type="evidence" value="ECO:0007669"/>
    <property type="project" value="UniProtKB-KW"/>
</dbReference>
<feature type="domain" description="Isochorismatase-like" evidence="4">
    <location>
        <begin position="11"/>
        <end position="177"/>
    </location>
</feature>
<dbReference type="AlphaFoldDB" id="I8ADX5"/>
<dbReference type="PANTHER" id="PTHR43540:SF6">
    <property type="entry name" value="ISOCHORISMATASE-LIKE DOMAIN-CONTAINING PROTEIN"/>
    <property type="match status" value="1"/>
</dbReference>
<evidence type="ECO:0000313" key="6">
    <source>
        <dbReference type="Proteomes" id="UP000004080"/>
    </source>
</evidence>
<keyword evidence="6" id="KW-1185">Reference proteome</keyword>
<organism evidence="5 6">
    <name type="scientific">Fictibacillus macauensis ZFHKF-1</name>
    <dbReference type="NCBI Taxonomy" id="1196324"/>
    <lineage>
        <taxon>Bacteria</taxon>
        <taxon>Bacillati</taxon>
        <taxon>Bacillota</taxon>
        <taxon>Bacilli</taxon>
        <taxon>Bacillales</taxon>
        <taxon>Fictibacillaceae</taxon>
        <taxon>Fictibacillus</taxon>
    </lineage>
</organism>
<keyword evidence="2" id="KW-0378">Hydrolase</keyword>
<dbReference type="CDD" id="cd00431">
    <property type="entry name" value="cysteine_hydrolases"/>
    <property type="match status" value="1"/>
</dbReference>
<reference evidence="5 6" key="1">
    <citation type="journal article" date="2012" name="J. Bacteriol.">
        <title>Genome of Bacillus macauensis ZFHKF-1, a Long-Chain-Forming Bacterium.</title>
        <authorList>
            <person name="Cai L."/>
            <person name="Zhang T."/>
        </authorList>
    </citation>
    <scope>NUCLEOTIDE SEQUENCE [LARGE SCALE GENOMIC DNA]</scope>
    <source>
        <strain evidence="5 6">ZFHKF-1</strain>
    </source>
</reference>
<protein>
    <submittedName>
        <fullName evidence="5">Isochorismatase</fullName>
    </submittedName>
</protein>
<evidence type="ECO:0000256" key="2">
    <source>
        <dbReference type="ARBA" id="ARBA00022801"/>
    </source>
</evidence>
<dbReference type="InterPro" id="IPR000868">
    <property type="entry name" value="Isochorismatase-like_dom"/>
</dbReference>
<keyword evidence="3" id="KW-0472">Membrane</keyword>
<evidence type="ECO:0000259" key="4">
    <source>
        <dbReference type="Pfam" id="PF00857"/>
    </source>
</evidence>
<comment type="similarity">
    <text evidence="1">Belongs to the isochorismatase family.</text>
</comment>
<dbReference type="PANTHER" id="PTHR43540">
    <property type="entry name" value="PEROXYUREIDOACRYLATE/UREIDOACRYLATE AMIDOHYDROLASE-RELATED"/>
    <property type="match status" value="1"/>
</dbReference>
<comment type="caution">
    <text evidence="5">The sequence shown here is derived from an EMBL/GenBank/DDBJ whole genome shotgun (WGS) entry which is preliminary data.</text>
</comment>
<keyword evidence="3" id="KW-0812">Transmembrane</keyword>
<dbReference type="eggNOG" id="COG1335">
    <property type="taxonomic scope" value="Bacteria"/>
</dbReference>
<evidence type="ECO:0000256" key="3">
    <source>
        <dbReference type="SAM" id="Phobius"/>
    </source>
</evidence>
<evidence type="ECO:0000256" key="1">
    <source>
        <dbReference type="ARBA" id="ARBA00006336"/>
    </source>
</evidence>
<dbReference type="InterPro" id="IPR036380">
    <property type="entry name" value="Isochorismatase-like_sf"/>
</dbReference>
<gene>
    <name evidence="5" type="ORF">A374_18644</name>
</gene>
<dbReference type="InterPro" id="IPR050272">
    <property type="entry name" value="Isochorismatase-like_hydrls"/>
</dbReference>
<keyword evidence="3" id="KW-1133">Transmembrane helix</keyword>
<dbReference type="OrthoDB" id="4305745at2"/>
<dbReference type="EMBL" id="AKKV01000044">
    <property type="protein sequence ID" value="EIT83797.1"/>
    <property type="molecule type" value="Genomic_DNA"/>
</dbReference>
<sequence length="200" mass="22438">MPSSPPLSSVALLIIDVINDFDFKEGHLLLQQATPIAKNIASLKKEAKKASIPVIYVNDNFGRWQSDQTKLSDYCLQQKGAPFVKQVLPDEDDYFIIKPMHSAFFATPLSFLLHKMQVTTLMICGLAGNICVLFSANDAFMRDYRLFVPRDCCASNIPEDNERALLVMNHTLKATIDLSEHLHLPHMIQQAQTNPKGPIL</sequence>
<dbReference type="Proteomes" id="UP000004080">
    <property type="component" value="Unassembled WGS sequence"/>
</dbReference>
<dbReference type="PATRIC" id="fig|1196324.3.peg.3797"/>
<dbReference type="Pfam" id="PF00857">
    <property type="entry name" value="Isochorismatase"/>
    <property type="match status" value="1"/>
</dbReference>